<proteinExistence type="predicted"/>
<evidence type="ECO:0000256" key="6">
    <source>
        <dbReference type="SAM" id="Phobius"/>
    </source>
</evidence>
<protein>
    <submittedName>
        <fullName evidence="7">Stage V sporulation protein B</fullName>
    </submittedName>
</protein>
<dbReference type="AlphaFoldDB" id="A0A919YH07"/>
<comment type="subcellular location">
    <subcellularLocation>
        <location evidence="1">Cell membrane</location>
        <topology evidence="1">Multi-pass membrane protein</topology>
    </subcellularLocation>
</comment>
<gene>
    <name evidence="7" type="primary">spoVB_3</name>
    <name evidence="7" type="ORF">J34TS1_39230</name>
</gene>
<keyword evidence="5 6" id="KW-0472">Membrane</keyword>
<name>A0A919YH07_9BACL</name>
<feature type="transmembrane region" description="Helical" evidence="6">
    <location>
        <begin position="221"/>
        <end position="241"/>
    </location>
</feature>
<evidence type="ECO:0000256" key="4">
    <source>
        <dbReference type="ARBA" id="ARBA00022989"/>
    </source>
</evidence>
<feature type="transmembrane region" description="Helical" evidence="6">
    <location>
        <begin position="278"/>
        <end position="301"/>
    </location>
</feature>
<feature type="transmembrane region" description="Helical" evidence="6">
    <location>
        <begin position="47"/>
        <end position="67"/>
    </location>
</feature>
<dbReference type="PANTHER" id="PTHR30250:SF21">
    <property type="entry name" value="LIPID II FLIPPASE MURJ"/>
    <property type="match status" value="1"/>
</dbReference>
<dbReference type="Pfam" id="PF01943">
    <property type="entry name" value="Polysacc_synt"/>
    <property type="match status" value="1"/>
</dbReference>
<evidence type="ECO:0000313" key="7">
    <source>
        <dbReference type="EMBL" id="GIO49158.1"/>
    </source>
</evidence>
<feature type="transmembrane region" description="Helical" evidence="6">
    <location>
        <begin position="116"/>
        <end position="134"/>
    </location>
</feature>
<feature type="transmembrane region" description="Helical" evidence="6">
    <location>
        <begin position="483"/>
        <end position="502"/>
    </location>
</feature>
<dbReference type="PANTHER" id="PTHR30250">
    <property type="entry name" value="PST FAMILY PREDICTED COLANIC ACID TRANSPORTER"/>
    <property type="match status" value="1"/>
</dbReference>
<dbReference type="PIRSF" id="PIRSF038958">
    <property type="entry name" value="PG_synth_SpoVB"/>
    <property type="match status" value="1"/>
</dbReference>
<dbReference type="EMBL" id="BORT01000019">
    <property type="protein sequence ID" value="GIO49158.1"/>
    <property type="molecule type" value="Genomic_DNA"/>
</dbReference>
<evidence type="ECO:0000256" key="5">
    <source>
        <dbReference type="ARBA" id="ARBA00023136"/>
    </source>
</evidence>
<feature type="transmembrane region" description="Helical" evidence="6">
    <location>
        <begin position="443"/>
        <end position="463"/>
    </location>
</feature>
<evidence type="ECO:0000256" key="1">
    <source>
        <dbReference type="ARBA" id="ARBA00004651"/>
    </source>
</evidence>
<keyword evidence="3 6" id="KW-0812">Transmembrane</keyword>
<feature type="transmembrane region" description="Helical" evidence="6">
    <location>
        <begin position="346"/>
        <end position="368"/>
    </location>
</feature>
<dbReference type="CDD" id="cd13124">
    <property type="entry name" value="MATE_SpoVB_like"/>
    <property type="match status" value="1"/>
</dbReference>
<dbReference type="InterPro" id="IPR002797">
    <property type="entry name" value="Polysacc_synth"/>
</dbReference>
<accession>A0A919YH07</accession>
<evidence type="ECO:0000256" key="3">
    <source>
        <dbReference type="ARBA" id="ARBA00022692"/>
    </source>
</evidence>
<dbReference type="InterPro" id="IPR050833">
    <property type="entry name" value="Poly_Biosynth_Transport"/>
</dbReference>
<keyword evidence="8" id="KW-1185">Reference proteome</keyword>
<feature type="transmembrane region" description="Helical" evidence="6">
    <location>
        <begin position="178"/>
        <end position="200"/>
    </location>
</feature>
<keyword evidence="2" id="KW-1003">Cell membrane</keyword>
<feature type="transmembrane region" description="Helical" evidence="6">
    <location>
        <begin position="389"/>
        <end position="409"/>
    </location>
</feature>
<keyword evidence="4 6" id="KW-1133">Transmembrane helix</keyword>
<evidence type="ECO:0000313" key="8">
    <source>
        <dbReference type="Proteomes" id="UP000682811"/>
    </source>
</evidence>
<sequence>MNLPSFIKQTALRSIAIFLVKAIGLAFRIPLFRILGAEGTGIYQIVYSIYGFTLTLISGGFPTSLALMTAKDKTRGWQFFRNMSIPFFVFGTGISVLCYVLAPYIAVFLGDDKLAIPIRFLAPALAIVPLLQLYRGFLQGLELYGIESASQLIEQIVRVITMLFLVIVWMKYGVHTSVGGAVFGAFTGALIALAFLWILYNRQKSPHFPLESGGHEIKSMRWLVFGPGLFWFIKSSLAITLTRLVVPASDFVDAIIIPSRLQVSGLSQSEAFAIFGEIFGMAATIVYMPTIITAALSFTIAPKLTADWENQKKREFVNRSNLSLEIGWFWGIGSIGFLLFHADELAMFIFGSSSAANAIRYLSFVPLITGMRELTTTMLWAADQKRIPLIGLLFGLVCSAASAYVLVAIPNFGHAGAAISVLVLESISLLWNASFLRKRCKGIFPLFPLLLSLTFLAAVVFLYPAFESFLFDIGAGSATIRSVGRILFLAICLILYLMLRFWRKLRLH</sequence>
<feature type="transmembrane region" description="Helical" evidence="6">
    <location>
        <begin position="87"/>
        <end position="110"/>
    </location>
</feature>
<feature type="transmembrane region" description="Helical" evidence="6">
    <location>
        <begin position="322"/>
        <end position="340"/>
    </location>
</feature>
<reference evidence="7 8" key="1">
    <citation type="submission" date="2021-03" db="EMBL/GenBank/DDBJ databases">
        <title>Antimicrobial resistance genes in bacteria isolated from Japanese honey, and their potential for conferring macrolide and lincosamide resistance in the American foulbrood pathogen Paenibacillus larvae.</title>
        <authorList>
            <person name="Okamoto M."/>
            <person name="Kumagai M."/>
            <person name="Kanamori H."/>
            <person name="Takamatsu D."/>
        </authorList>
    </citation>
    <scope>NUCLEOTIDE SEQUENCE [LARGE SCALE GENOMIC DNA]</scope>
    <source>
        <strain evidence="7 8">J34TS1</strain>
    </source>
</reference>
<dbReference type="GO" id="GO:0005886">
    <property type="term" value="C:plasma membrane"/>
    <property type="evidence" value="ECO:0007669"/>
    <property type="project" value="UniProtKB-SubCell"/>
</dbReference>
<dbReference type="RefSeq" id="WP_212979708.1">
    <property type="nucleotide sequence ID" value="NZ_AP025343.1"/>
</dbReference>
<organism evidence="7 8">
    <name type="scientific">Paenibacillus azoreducens</name>
    <dbReference type="NCBI Taxonomy" id="116718"/>
    <lineage>
        <taxon>Bacteria</taxon>
        <taxon>Bacillati</taxon>
        <taxon>Bacillota</taxon>
        <taxon>Bacilli</taxon>
        <taxon>Bacillales</taxon>
        <taxon>Paenibacillaceae</taxon>
        <taxon>Paenibacillus</taxon>
    </lineage>
</organism>
<feature type="transmembrane region" description="Helical" evidence="6">
    <location>
        <begin position="415"/>
        <end position="436"/>
    </location>
</feature>
<feature type="transmembrane region" description="Helical" evidence="6">
    <location>
        <begin position="12"/>
        <end position="35"/>
    </location>
</feature>
<comment type="caution">
    <text evidence="7">The sequence shown here is derived from an EMBL/GenBank/DDBJ whole genome shotgun (WGS) entry which is preliminary data.</text>
</comment>
<dbReference type="InterPro" id="IPR024923">
    <property type="entry name" value="PG_synth_SpoVB"/>
</dbReference>
<dbReference type="Proteomes" id="UP000682811">
    <property type="component" value="Unassembled WGS sequence"/>
</dbReference>
<evidence type="ECO:0000256" key="2">
    <source>
        <dbReference type="ARBA" id="ARBA00022475"/>
    </source>
</evidence>